<dbReference type="Proteomes" id="UP000028252">
    <property type="component" value="Unassembled WGS sequence"/>
</dbReference>
<dbReference type="STRING" id="1232683.ADIMK_3028"/>
<reference evidence="1 2" key="1">
    <citation type="submission" date="2014-04" db="EMBL/GenBank/DDBJ databases">
        <title>Marinobacterium kochiensis sp. nov., isolated from sediment sample collected from Kochi backwaters in Kerala, India.</title>
        <authorList>
            <person name="Singh A."/>
            <person name="Pinnaka A.K."/>
        </authorList>
    </citation>
    <scope>NUCLEOTIDE SEQUENCE [LARGE SCALE GENOMIC DNA]</scope>
    <source>
        <strain evidence="1 2">AK27</strain>
    </source>
</reference>
<dbReference type="EMBL" id="JMQN01000046">
    <property type="protein sequence ID" value="KEA62829.1"/>
    <property type="molecule type" value="Genomic_DNA"/>
</dbReference>
<comment type="caution">
    <text evidence="1">The sequence shown here is derived from an EMBL/GenBank/DDBJ whole genome shotgun (WGS) entry which is preliminary data.</text>
</comment>
<dbReference type="Gene3D" id="3.40.50.300">
    <property type="entry name" value="P-loop containing nucleotide triphosphate hydrolases"/>
    <property type="match status" value="1"/>
</dbReference>
<name>A0A081FWC4_9GAMM</name>
<dbReference type="eggNOG" id="COG1763">
    <property type="taxonomic scope" value="Bacteria"/>
</dbReference>
<dbReference type="SUPFAM" id="SSF52540">
    <property type="entry name" value="P-loop containing nucleoside triphosphate hydrolases"/>
    <property type="match status" value="1"/>
</dbReference>
<organism evidence="1 2">
    <name type="scientific">Marinobacterium lacunae</name>
    <dbReference type="NCBI Taxonomy" id="1232683"/>
    <lineage>
        <taxon>Bacteria</taxon>
        <taxon>Pseudomonadati</taxon>
        <taxon>Pseudomonadota</taxon>
        <taxon>Gammaproteobacteria</taxon>
        <taxon>Oceanospirillales</taxon>
        <taxon>Oceanospirillaceae</taxon>
        <taxon>Marinobacterium</taxon>
    </lineage>
</organism>
<evidence type="ECO:0008006" key="3">
    <source>
        <dbReference type="Google" id="ProtNLM"/>
    </source>
</evidence>
<dbReference type="AlphaFoldDB" id="A0A081FWC4"/>
<evidence type="ECO:0000313" key="1">
    <source>
        <dbReference type="EMBL" id="KEA62829.1"/>
    </source>
</evidence>
<keyword evidence="2" id="KW-1185">Reference proteome</keyword>
<protein>
    <recommendedName>
        <fullName evidence="3">DUF1611 domain-containing protein</fullName>
    </recommendedName>
</protein>
<proteinExistence type="predicted"/>
<dbReference type="PATRIC" id="fig|1232683.4.peg.2978"/>
<accession>A0A081FWC4</accession>
<sequence length="358" mass="37501">MSEGSALLVDNLAGAKRAFTTRNVDLTQASRIGEASLAPGDVVVARVERVRQHTRLEDQYGRRVWLYPGDRLILVAAPRYSTAQYHADMPSDTGECHLVASGGIAAWVRDRSLQVKPATELTLEGVLLDKDGVALNLKRFQTLPAYEGVSNGRLSTVLVLGSDMDSGKTTTACATIKGLTNAGFRVQGAKLTGTGAGPDYWRMLDAGATHVSDFVDAGFASTSGATTDQILEVLARIHRQALERGNDLLVVEVADGVLQPETSALLASPVFTSFFDGVLVAGDNASAAAFVSERVAMAGMPILAISGALTRSPLAGREVTAATGLPVFTPDQLQSADVVQSVLAPLLRGGDVALGAVE</sequence>
<evidence type="ECO:0000313" key="2">
    <source>
        <dbReference type="Proteomes" id="UP000028252"/>
    </source>
</evidence>
<dbReference type="InterPro" id="IPR027417">
    <property type="entry name" value="P-loop_NTPase"/>
</dbReference>
<gene>
    <name evidence="1" type="ORF">ADIMK_3028</name>
</gene>